<evidence type="ECO:0000313" key="2">
    <source>
        <dbReference type="EMBL" id="NBE50448.1"/>
    </source>
</evidence>
<gene>
    <name evidence="2" type="ORF">GUY60_03190</name>
</gene>
<evidence type="ECO:0000256" key="1">
    <source>
        <dbReference type="SAM" id="Phobius"/>
    </source>
</evidence>
<comment type="caution">
    <text evidence="2">The sequence shown here is derived from an EMBL/GenBank/DDBJ whole genome shotgun (WGS) entry which is preliminary data.</text>
</comment>
<dbReference type="Proteomes" id="UP000598297">
    <property type="component" value="Unassembled WGS sequence"/>
</dbReference>
<keyword evidence="1" id="KW-0472">Membrane</keyword>
<accession>A0A964UJQ9</accession>
<name>A0A964UJQ9_9ACTN</name>
<proteinExistence type="predicted"/>
<keyword evidence="1" id="KW-1133">Transmembrane helix</keyword>
<dbReference type="EMBL" id="JAAAHS010000012">
    <property type="protein sequence ID" value="NBE50448.1"/>
    <property type="molecule type" value="Genomic_DNA"/>
</dbReference>
<feature type="transmembrane region" description="Helical" evidence="1">
    <location>
        <begin position="26"/>
        <end position="49"/>
    </location>
</feature>
<dbReference type="AlphaFoldDB" id="A0A964UJQ9"/>
<evidence type="ECO:0000313" key="3">
    <source>
        <dbReference type="Proteomes" id="UP000598297"/>
    </source>
</evidence>
<feature type="transmembrane region" description="Helical" evidence="1">
    <location>
        <begin position="61"/>
        <end position="80"/>
    </location>
</feature>
<keyword evidence="1" id="KW-0812">Transmembrane</keyword>
<keyword evidence="3" id="KW-1185">Reference proteome</keyword>
<dbReference type="RefSeq" id="WP_161693495.1">
    <property type="nucleotide sequence ID" value="NZ_JAAAHS010000012.1"/>
</dbReference>
<dbReference type="OrthoDB" id="4108300at2"/>
<protein>
    <submittedName>
        <fullName evidence="2">Uncharacterized protein</fullName>
    </submittedName>
</protein>
<reference evidence="2" key="1">
    <citation type="submission" date="2020-01" db="EMBL/GenBank/DDBJ databases">
        <title>Whole-genome analyses of novel actinobacteria.</title>
        <authorList>
            <person name="Sahin N."/>
        </authorList>
    </citation>
    <scope>NUCLEOTIDE SEQUENCE</scope>
    <source>
        <strain evidence="2">YC537</strain>
    </source>
</reference>
<organism evidence="2 3">
    <name type="scientific">Streptomyces boluensis</name>
    <dbReference type="NCBI Taxonomy" id="1775135"/>
    <lineage>
        <taxon>Bacteria</taxon>
        <taxon>Bacillati</taxon>
        <taxon>Actinomycetota</taxon>
        <taxon>Actinomycetes</taxon>
        <taxon>Kitasatosporales</taxon>
        <taxon>Streptomycetaceae</taxon>
        <taxon>Streptomyces</taxon>
    </lineage>
</organism>
<sequence>MPDSLTSRPAATATVIRVAEARARKAVRFGVVLAALYSALALTFVAVFARSATQSAEAWPSVLGGIIGLALPAVGVRGAITVIRRGRDLRDLFVATDESGVWVSQGAGLKVVPWDSLAATVHHWSEAGGSPAGRDHSLDLCPIGAIDPEDPVLGNFVHDDEPFRPGLPRLRYRFSGNHPYREALAEAVRQQAPHLWAGEVEREPGYLAAK</sequence>